<dbReference type="PANTHER" id="PTHR47114">
    <property type="match status" value="1"/>
</dbReference>
<dbReference type="PANTHER" id="PTHR47114:SF2">
    <property type="entry name" value="OLIGODENDROCYTE-MYELIN GLYCOPROTEIN"/>
    <property type="match status" value="1"/>
</dbReference>
<evidence type="ECO:0000256" key="12">
    <source>
        <dbReference type="ARBA" id="ARBA00023026"/>
    </source>
</evidence>
<keyword evidence="13 14" id="KW-1035">Host cytoplasm</keyword>
<dbReference type="AlphaFoldDB" id="A0A4R3Z5U2"/>
<dbReference type="EC" id="2.3.2.27" evidence="5"/>
<evidence type="ECO:0000256" key="4">
    <source>
        <dbReference type="ARBA" id="ARBA00009868"/>
    </source>
</evidence>
<evidence type="ECO:0000256" key="5">
    <source>
        <dbReference type="ARBA" id="ARBA00012483"/>
    </source>
</evidence>
<keyword evidence="11" id="KW-0832">Ubl conjugation</keyword>
<comment type="subcellular location">
    <subcellularLocation>
        <location evidence="2">Host cytoplasm</location>
    </subcellularLocation>
    <subcellularLocation>
        <location evidence="3">Secreted</location>
    </subcellularLocation>
</comment>
<evidence type="ECO:0000256" key="3">
    <source>
        <dbReference type="ARBA" id="ARBA00004613"/>
    </source>
</evidence>
<dbReference type="EMBL" id="SMCR01000001">
    <property type="protein sequence ID" value="TCW00459.1"/>
    <property type="molecule type" value="Genomic_DNA"/>
</dbReference>
<dbReference type="Proteomes" id="UP000295719">
    <property type="component" value="Unassembled WGS sequence"/>
</dbReference>
<dbReference type="Gene3D" id="1.20.58.360">
    <property type="entry name" value="Shigella T3SS effector IpaH defines"/>
    <property type="match status" value="1"/>
</dbReference>
<evidence type="ECO:0000256" key="11">
    <source>
        <dbReference type="ARBA" id="ARBA00022843"/>
    </source>
</evidence>
<evidence type="ECO:0000256" key="2">
    <source>
        <dbReference type="ARBA" id="ARBA00004192"/>
    </source>
</evidence>
<comment type="caution">
    <text evidence="14">Lacks conserved residue(s) required for the propagation of feature annotation.</text>
</comment>
<dbReference type="GO" id="GO:0016567">
    <property type="term" value="P:protein ubiquitination"/>
    <property type="evidence" value="ECO:0007669"/>
    <property type="project" value="InterPro"/>
</dbReference>
<dbReference type="Gene3D" id="3.80.10.10">
    <property type="entry name" value="Ribonuclease Inhibitor"/>
    <property type="match status" value="1"/>
</dbReference>
<keyword evidence="6 14" id="KW-0964">Secreted</keyword>
<dbReference type="GO" id="GO:0030430">
    <property type="term" value="C:host cell cytoplasm"/>
    <property type="evidence" value="ECO:0007669"/>
    <property type="project" value="UniProtKB-SubCell"/>
</dbReference>
<evidence type="ECO:0000256" key="1">
    <source>
        <dbReference type="ARBA" id="ARBA00000900"/>
    </source>
</evidence>
<dbReference type="GO" id="GO:0005576">
    <property type="term" value="C:extracellular region"/>
    <property type="evidence" value="ECO:0007669"/>
    <property type="project" value="UniProtKB-SubCell"/>
</dbReference>
<dbReference type="Gene3D" id="1.20.58.90">
    <property type="match status" value="1"/>
</dbReference>
<protein>
    <recommendedName>
        <fullName evidence="5">RING-type E3 ubiquitin transferase</fullName>
        <ecNumber evidence="5">2.3.2.27</ecNumber>
    </recommendedName>
</protein>
<sequence length="645" mass="73753">MGIVSSKIISNCIECSKLTSVDELAMEYSEHLQRISHISNSNILPVAESYRPDITPLPQQGQHDAGIVDHNETPVLHSVSNATMTQLREKQRILDEWRNWASQGKPHEERYLAVKKLREFYRHHQVTELSLQGLGLSSLPQCWPATITTLDLSKNRLKCVPGALPAKLEKLDISFNSLSLLPGLLPDCLKKMSASSNKLMLLPPSLPAKLDTMDISHNNVINWPAALPRKLRILIANDNAFTQLPWPIPPCLERLELKENLISTVEGKWFFQPSPPTVSLQNNPLTEQARQDIDEAHKHAHYGIQRFHSSPERSVAQMNNKATGSIQSNMTGKPCLLKSAAGWYPADQLQQILTRWQPYKREPYAANFAYFLDRLANTATAKNTTFIQSVREWLHKLSLHSMLRDETFSLCRTLLNASDNRIALTFNTMTMLGIRIDIEQGLYQHVPDRLYALSKGIFRLRKLETLIWQFIINTKPANQIDVYLAYQVELRDRLNLPLLVTEMTAYDPQMIGEQEFSQAVAETLRSEEADFIHWLAVEWAPWLTMIEYEYPALYQVAKADIQQSIEEQFDHMLNSRLAPDHLENDDDARRIVGLQIMSEFKAAHFMPMTRLIIQDKSLDRDKKPIRSKSQPMPRQTGADKRGNVS</sequence>
<evidence type="ECO:0000313" key="17">
    <source>
        <dbReference type="EMBL" id="TCW00459.1"/>
    </source>
</evidence>
<evidence type="ECO:0000256" key="15">
    <source>
        <dbReference type="SAM" id="MobiDB-lite"/>
    </source>
</evidence>
<evidence type="ECO:0000256" key="10">
    <source>
        <dbReference type="ARBA" id="ARBA00022786"/>
    </source>
</evidence>
<dbReference type="PROSITE" id="PS52053">
    <property type="entry name" value="NEL"/>
    <property type="match status" value="1"/>
</dbReference>
<proteinExistence type="inferred from homology"/>
<gene>
    <name evidence="17" type="ORF">EDC52_101809</name>
</gene>
<keyword evidence="7" id="KW-0433">Leucine-rich repeat</keyword>
<feature type="region of interest" description="Disordered" evidence="15">
    <location>
        <begin position="619"/>
        <end position="645"/>
    </location>
</feature>
<organism evidence="17 18">
    <name type="scientific">Biostraticola tofi</name>
    <dbReference type="NCBI Taxonomy" id="466109"/>
    <lineage>
        <taxon>Bacteria</taxon>
        <taxon>Pseudomonadati</taxon>
        <taxon>Pseudomonadota</taxon>
        <taxon>Gammaproteobacteria</taxon>
        <taxon>Enterobacterales</taxon>
        <taxon>Bruguierivoracaceae</taxon>
        <taxon>Biostraticola</taxon>
    </lineage>
</organism>
<comment type="catalytic activity">
    <reaction evidence="1">
        <text>S-ubiquitinyl-[E2 ubiquitin-conjugating enzyme]-L-cysteine + [acceptor protein]-L-lysine = [E2 ubiquitin-conjugating enzyme]-L-cysteine + N(6)-ubiquitinyl-[acceptor protein]-L-lysine.</text>
        <dbReference type="EC" id="2.3.2.27"/>
    </reaction>
</comment>
<comment type="caution">
    <text evidence="17">The sequence shown here is derived from an EMBL/GenBank/DDBJ whole genome shotgun (WGS) entry which is preliminary data.</text>
</comment>
<dbReference type="Pfam" id="PF14496">
    <property type="entry name" value="NEL"/>
    <property type="match status" value="1"/>
</dbReference>
<feature type="domain" description="NEL" evidence="16">
    <location>
        <begin position="335"/>
        <end position="620"/>
    </location>
</feature>
<keyword evidence="9" id="KW-0677">Repeat</keyword>
<accession>A0A4R3Z5U2</accession>
<dbReference type="InterPro" id="IPR032675">
    <property type="entry name" value="LRR_dom_sf"/>
</dbReference>
<evidence type="ECO:0000313" key="18">
    <source>
        <dbReference type="Proteomes" id="UP000295719"/>
    </source>
</evidence>
<dbReference type="SUPFAM" id="SSF52058">
    <property type="entry name" value="L domain-like"/>
    <property type="match status" value="1"/>
</dbReference>
<dbReference type="SMART" id="SM00364">
    <property type="entry name" value="LRR_BAC"/>
    <property type="match status" value="5"/>
</dbReference>
<evidence type="ECO:0000256" key="14">
    <source>
        <dbReference type="PROSITE-ProRule" id="PRU01398"/>
    </source>
</evidence>
<evidence type="ECO:0000259" key="16">
    <source>
        <dbReference type="PROSITE" id="PS52053"/>
    </source>
</evidence>
<keyword evidence="12" id="KW-0843">Virulence</keyword>
<evidence type="ECO:0000256" key="8">
    <source>
        <dbReference type="ARBA" id="ARBA00022679"/>
    </source>
</evidence>
<keyword evidence="10 14" id="KW-0833">Ubl conjugation pathway</keyword>
<dbReference type="InterPro" id="IPR029487">
    <property type="entry name" value="NEL_dom"/>
</dbReference>
<evidence type="ECO:0000256" key="6">
    <source>
        <dbReference type="ARBA" id="ARBA00022525"/>
    </source>
</evidence>
<dbReference type="Gene3D" id="1.20.1270.130">
    <property type="entry name" value="Shigella T3SS effector IpaH domain"/>
    <property type="match status" value="1"/>
</dbReference>
<evidence type="ECO:0000256" key="13">
    <source>
        <dbReference type="ARBA" id="ARBA00023200"/>
    </source>
</evidence>
<keyword evidence="8" id="KW-0808">Transferase</keyword>
<dbReference type="GO" id="GO:0061630">
    <property type="term" value="F:ubiquitin protein ligase activity"/>
    <property type="evidence" value="ECO:0007669"/>
    <property type="project" value="UniProtKB-EC"/>
</dbReference>
<reference evidence="17 18" key="1">
    <citation type="submission" date="2019-03" db="EMBL/GenBank/DDBJ databases">
        <title>Genomic Encyclopedia of Type Strains, Phase IV (KMG-IV): sequencing the most valuable type-strain genomes for metagenomic binning, comparative biology and taxonomic classification.</title>
        <authorList>
            <person name="Goeker M."/>
        </authorList>
    </citation>
    <scope>NUCLEOTIDE SEQUENCE [LARGE SCALE GENOMIC DNA]</scope>
    <source>
        <strain evidence="17 18">DSM 19580</strain>
    </source>
</reference>
<evidence type="ECO:0000256" key="7">
    <source>
        <dbReference type="ARBA" id="ARBA00022614"/>
    </source>
</evidence>
<evidence type="ECO:0000256" key="9">
    <source>
        <dbReference type="ARBA" id="ARBA00022737"/>
    </source>
</evidence>
<name>A0A4R3Z5U2_9GAMM</name>
<comment type="similarity">
    <text evidence="4 14">Belongs to the LRR-containing bacterial E3 ligase family.</text>
</comment>
<keyword evidence="18" id="KW-1185">Reference proteome</keyword>
<dbReference type="InterPro" id="IPR051071">
    <property type="entry name" value="LRR-bact_E3_ubiq_ligases"/>
</dbReference>